<evidence type="ECO:0000313" key="3">
    <source>
        <dbReference type="Proteomes" id="UP000568888"/>
    </source>
</evidence>
<dbReference type="AlphaFoldDB" id="A0A6V8MST1"/>
<organism evidence="2 3">
    <name type="scientific">Geomonas paludis</name>
    <dbReference type="NCBI Taxonomy" id="2740185"/>
    <lineage>
        <taxon>Bacteria</taxon>
        <taxon>Pseudomonadati</taxon>
        <taxon>Thermodesulfobacteriota</taxon>
        <taxon>Desulfuromonadia</taxon>
        <taxon>Geobacterales</taxon>
        <taxon>Geobacteraceae</taxon>
        <taxon>Geomonas</taxon>
    </lineage>
</organism>
<comment type="caution">
    <text evidence="2">The sequence shown here is derived from an EMBL/GenBank/DDBJ whole genome shotgun (WGS) entry which is preliminary data.</text>
</comment>
<dbReference type="SUPFAM" id="SSF103256">
    <property type="entry name" value="Hypothetical protein TM0160"/>
    <property type="match status" value="1"/>
</dbReference>
<dbReference type="Gene3D" id="3.10.690.10">
    <property type="entry name" value="Bifunctional nuclease domain"/>
    <property type="match status" value="1"/>
</dbReference>
<name>A0A6V8MST1_9BACT</name>
<gene>
    <name evidence="2" type="ORF">GMPD_10690</name>
</gene>
<reference evidence="3" key="1">
    <citation type="submission" date="2020-06" db="EMBL/GenBank/DDBJ databases">
        <title>Draft genomic sequecing of Geomonas sp. Red736.</title>
        <authorList>
            <person name="Itoh H."/>
            <person name="Xu Z.X."/>
            <person name="Ushijima N."/>
            <person name="Masuda Y."/>
            <person name="Shiratori Y."/>
            <person name="Senoo K."/>
        </authorList>
    </citation>
    <scope>NUCLEOTIDE SEQUENCE [LARGE SCALE GENOMIC DNA]</scope>
    <source>
        <strain evidence="3">Red736</strain>
    </source>
</reference>
<protein>
    <recommendedName>
        <fullName evidence="1">BFN domain-containing protein</fullName>
    </recommendedName>
</protein>
<proteinExistence type="predicted"/>
<dbReference type="EMBL" id="BLXY01000001">
    <property type="protein sequence ID" value="GFO63150.1"/>
    <property type="molecule type" value="Genomic_DNA"/>
</dbReference>
<dbReference type="Pfam" id="PF02577">
    <property type="entry name" value="BFN_dom"/>
    <property type="match status" value="1"/>
</dbReference>
<dbReference type="InterPro" id="IPR036104">
    <property type="entry name" value="BFN_sf"/>
</dbReference>
<feature type="domain" description="BFN" evidence="1">
    <location>
        <begin position="12"/>
        <end position="145"/>
    </location>
</feature>
<dbReference type="InterPro" id="IPR003729">
    <property type="entry name" value="Bi_nuclease_dom"/>
</dbReference>
<dbReference type="GO" id="GO:0004518">
    <property type="term" value="F:nuclease activity"/>
    <property type="evidence" value="ECO:0007669"/>
    <property type="project" value="InterPro"/>
</dbReference>
<evidence type="ECO:0000313" key="2">
    <source>
        <dbReference type="EMBL" id="GFO63150.1"/>
    </source>
</evidence>
<accession>A0A6V8MST1</accession>
<sequence>MSDNERDEAPMYVEMKVFGFALDAIAQMPVIILKDAEEKHAVPVWINASESVSFAAQFVGREMGARNSRKDVFTTLIERLDMTVAGIYVESLHDGVFTASVRLKPAQGEELRLEVHVAEAMLMSLKYHLPVQVNDEVLIRASSLDMNEEGFAQENNARRFVDFLDHMDPAAMGKYPM</sequence>
<dbReference type="PROSITE" id="PS51658">
    <property type="entry name" value="BFN"/>
    <property type="match status" value="1"/>
</dbReference>
<dbReference type="Proteomes" id="UP000568888">
    <property type="component" value="Unassembled WGS sequence"/>
</dbReference>
<evidence type="ECO:0000259" key="1">
    <source>
        <dbReference type="PROSITE" id="PS51658"/>
    </source>
</evidence>